<dbReference type="AlphaFoldDB" id="A0AA88XHC4"/>
<evidence type="ECO:0000313" key="3">
    <source>
        <dbReference type="Proteomes" id="UP001186944"/>
    </source>
</evidence>
<keyword evidence="3" id="KW-1185">Reference proteome</keyword>
<name>A0AA88XHC4_PINIB</name>
<feature type="region of interest" description="Disordered" evidence="1">
    <location>
        <begin position="265"/>
        <end position="289"/>
    </location>
</feature>
<comment type="caution">
    <text evidence="2">The sequence shown here is derived from an EMBL/GenBank/DDBJ whole genome shotgun (WGS) entry which is preliminary data.</text>
</comment>
<dbReference type="Proteomes" id="UP001186944">
    <property type="component" value="Unassembled WGS sequence"/>
</dbReference>
<reference evidence="2" key="1">
    <citation type="submission" date="2019-08" db="EMBL/GenBank/DDBJ databases">
        <title>The improved chromosome-level genome for the pearl oyster Pinctada fucata martensii using PacBio sequencing and Hi-C.</title>
        <authorList>
            <person name="Zheng Z."/>
        </authorList>
    </citation>
    <scope>NUCLEOTIDE SEQUENCE</scope>
    <source>
        <strain evidence="2">ZZ-2019</strain>
        <tissue evidence="2">Adductor muscle</tissue>
    </source>
</reference>
<proteinExistence type="predicted"/>
<dbReference type="EMBL" id="VSWD01000013">
    <property type="protein sequence ID" value="KAK3084558.1"/>
    <property type="molecule type" value="Genomic_DNA"/>
</dbReference>
<organism evidence="2 3">
    <name type="scientific">Pinctada imbricata</name>
    <name type="common">Atlantic pearl-oyster</name>
    <name type="synonym">Pinctada martensii</name>
    <dbReference type="NCBI Taxonomy" id="66713"/>
    <lineage>
        <taxon>Eukaryota</taxon>
        <taxon>Metazoa</taxon>
        <taxon>Spiralia</taxon>
        <taxon>Lophotrochozoa</taxon>
        <taxon>Mollusca</taxon>
        <taxon>Bivalvia</taxon>
        <taxon>Autobranchia</taxon>
        <taxon>Pteriomorphia</taxon>
        <taxon>Pterioida</taxon>
        <taxon>Pterioidea</taxon>
        <taxon>Pteriidae</taxon>
        <taxon>Pinctada</taxon>
    </lineage>
</organism>
<sequence length="378" mass="41847">MTPTRVHRFIDAEPSLIATPRSLKKFRNGEGNNIRRIHASENAIRGKNWAAEKSVQCVPNIDDISERVVEGCESTDDIYVPIARSFKNLPLASSTMIQKPLVSSTTLQRNASSRVSRRSSKPCASSTMIEDTTLDTTITNPSAPSVYTWSLDESSELLFVEDSYMRKTEKKIVSVFGKAGRDRDAFCGGILSSGDETIKYEDGGMSDSSNTGSMLFSESLFGNMSSENTVEFKKPLMSSTRYDFHQVPQYSYGTSGNGIKQLQKIPERPDIPGDEDPDASRVTPDNPSITATCSMKKPAKVNKFAERFKLRRVKGITSLNTMKEHDSSPAKRELFLDPCIKDKKPKGGSGKANVIRKLKTIGESFRSQGRQFQTLAVL</sequence>
<evidence type="ECO:0000256" key="1">
    <source>
        <dbReference type="SAM" id="MobiDB-lite"/>
    </source>
</evidence>
<accession>A0AA88XHC4</accession>
<gene>
    <name evidence="2" type="ORF">FSP39_015342</name>
</gene>
<protein>
    <submittedName>
        <fullName evidence="2">Uncharacterized protein</fullName>
    </submittedName>
</protein>
<evidence type="ECO:0000313" key="2">
    <source>
        <dbReference type="EMBL" id="KAK3084558.1"/>
    </source>
</evidence>